<evidence type="ECO:0000313" key="4">
    <source>
        <dbReference type="Proteomes" id="UP000269945"/>
    </source>
</evidence>
<dbReference type="Proteomes" id="UP000269945">
    <property type="component" value="Unassembled WGS sequence"/>
</dbReference>
<comment type="caution">
    <text evidence="3">The sequence shown here is derived from an EMBL/GenBank/DDBJ whole genome shotgun (WGS) entry which is preliminary data.</text>
</comment>
<feature type="region of interest" description="Disordered" evidence="1">
    <location>
        <begin position="67"/>
        <end position="133"/>
    </location>
</feature>
<organism evidence="3 4">
    <name type="scientific">Gulo gulo</name>
    <name type="common">Wolverine</name>
    <name type="synonym">Gluton</name>
    <dbReference type="NCBI Taxonomy" id="48420"/>
    <lineage>
        <taxon>Eukaryota</taxon>
        <taxon>Metazoa</taxon>
        <taxon>Chordata</taxon>
        <taxon>Craniata</taxon>
        <taxon>Vertebrata</taxon>
        <taxon>Euteleostomi</taxon>
        <taxon>Mammalia</taxon>
        <taxon>Eutheria</taxon>
        <taxon>Laurasiatheria</taxon>
        <taxon>Carnivora</taxon>
        <taxon>Caniformia</taxon>
        <taxon>Musteloidea</taxon>
        <taxon>Mustelidae</taxon>
        <taxon>Guloninae</taxon>
        <taxon>Gulo</taxon>
    </lineage>
</organism>
<name>A0A9X9MDS9_GULGU</name>
<feature type="compositionally biased region" description="Low complexity" evidence="1">
    <location>
        <begin position="67"/>
        <end position="77"/>
    </location>
</feature>
<accession>A0A9X9MDS9</accession>
<feature type="region of interest" description="Disordered" evidence="1">
    <location>
        <begin position="161"/>
        <end position="186"/>
    </location>
</feature>
<keyword evidence="4" id="KW-1185">Reference proteome</keyword>
<gene>
    <name evidence="3" type="ORF">BN2614_LOCUS3</name>
</gene>
<keyword evidence="2" id="KW-0732">Signal</keyword>
<evidence type="ECO:0000256" key="1">
    <source>
        <dbReference type="SAM" id="MobiDB-lite"/>
    </source>
</evidence>
<feature type="chain" id="PRO_5040783110" evidence="2">
    <location>
        <begin position="32"/>
        <end position="186"/>
    </location>
</feature>
<dbReference type="EMBL" id="CYRY02047015">
    <property type="protein sequence ID" value="VCX42876.1"/>
    <property type="molecule type" value="Genomic_DNA"/>
</dbReference>
<reference evidence="3 4" key="1">
    <citation type="submission" date="2018-10" db="EMBL/GenBank/DDBJ databases">
        <authorList>
            <person name="Ekblom R."/>
            <person name="Jareborg N."/>
        </authorList>
    </citation>
    <scope>NUCLEOTIDE SEQUENCE [LARGE SCALE GENOMIC DNA]</scope>
    <source>
        <tissue evidence="3">Muscle</tissue>
    </source>
</reference>
<sequence length="186" mass="20539">MSVRRGQRPARPATRLSWLLCCSALLSPAAGYVIVSSVSWAVTNEVDEELDSASTEEALPALLPGLRAQGGRAPAAPARRRPRQAAPSAARDVLLPARERPEAASRHRPLPGPRQRLGLSGHRVRPREDPRTAVWKLPAHQRRSLEQQHWDSFLLCDTQGPCSGRSDEEPHGFPPAARIRRRVLQD</sequence>
<evidence type="ECO:0000256" key="2">
    <source>
        <dbReference type="SAM" id="SignalP"/>
    </source>
</evidence>
<dbReference type="AlphaFoldDB" id="A0A9X9MDS9"/>
<evidence type="ECO:0000313" key="3">
    <source>
        <dbReference type="EMBL" id="VCX42876.1"/>
    </source>
</evidence>
<feature type="signal peptide" evidence="2">
    <location>
        <begin position="1"/>
        <end position="31"/>
    </location>
</feature>
<proteinExistence type="predicted"/>
<protein>
    <submittedName>
        <fullName evidence="3">Uncharacterized protein</fullName>
    </submittedName>
</protein>